<evidence type="ECO:0000313" key="3">
    <source>
        <dbReference type="EMBL" id="KAI6658957.1"/>
    </source>
</evidence>
<dbReference type="AlphaFoldDB" id="A0AAV7KBS7"/>
<dbReference type="InterPro" id="IPR000387">
    <property type="entry name" value="Tyr_Pase_dom"/>
</dbReference>
<dbReference type="SUPFAM" id="SSF52799">
    <property type="entry name" value="(Phosphotyrosine protein) phosphatases II"/>
    <property type="match status" value="1"/>
</dbReference>
<dbReference type="SMART" id="SM00404">
    <property type="entry name" value="PTPc_motif"/>
    <property type="match status" value="1"/>
</dbReference>
<dbReference type="PANTHER" id="PTHR19134:SF449">
    <property type="entry name" value="TYROSINE-PROTEIN PHOSPHATASE 1"/>
    <property type="match status" value="1"/>
</dbReference>
<name>A0AAV7KBS7_9METZ</name>
<feature type="domain" description="Tyrosine specific protein phosphatases" evidence="2">
    <location>
        <begin position="159"/>
        <end position="234"/>
    </location>
</feature>
<reference evidence="3 4" key="1">
    <citation type="journal article" date="2023" name="BMC Biol.">
        <title>The compact genome of the sponge Oopsacas minuta (Hexactinellida) is lacking key metazoan core genes.</title>
        <authorList>
            <person name="Santini S."/>
            <person name="Schenkelaars Q."/>
            <person name="Jourda C."/>
            <person name="Duchesne M."/>
            <person name="Belahbib H."/>
            <person name="Rocher C."/>
            <person name="Selva M."/>
            <person name="Riesgo A."/>
            <person name="Vervoort M."/>
            <person name="Leys S.P."/>
            <person name="Kodjabachian L."/>
            <person name="Le Bivic A."/>
            <person name="Borchiellini C."/>
            <person name="Claverie J.M."/>
            <person name="Renard E."/>
        </authorList>
    </citation>
    <scope>NUCLEOTIDE SEQUENCE [LARGE SCALE GENOMIC DNA]</scope>
    <source>
        <strain evidence="3">SPO-2</strain>
    </source>
</reference>
<protein>
    <submittedName>
        <fullName evidence="3">RyPTPR4a</fullName>
    </submittedName>
</protein>
<dbReference type="PANTHER" id="PTHR19134">
    <property type="entry name" value="RECEPTOR-TYPE TYROSINE-PROTEIN PHOSPHATASE"/>
    <property type="match status" value="1"/>
</dbReference>
<dbReference type="InterPro" id="IPR000242">
    <property type="entry name" value="PTP_cat"/>
</dbReference>
<dbReference type="PROSITE" id="PS50056">
    <property type="entry name" value="TYR_PHOSPHATASE_2"/>
    <property type="match status" value="1"/>
</dbReference>
<dbReference type="InterPro" id="IPR003595">
    <property type="entry name" value="Tyr_Pase_cat"/>
</dbReference>
<keyword evidence="4" id="KW-1185">Reference proteome</keyword>
<evidence type="ECO:0000259" key="1">
    <source>
        <dbReference type="PROSITE" id="PS50055"/>
    </source>
</evidence>
<feature type="domain" description="Tyrosine-protein phosphatase" evidence="1">
    <location>
        <begin position="22"/>
        <end position="243"/>
    </location>
</feature>
<dbReference type="PRINTS" id="PR00700">
    <property type="entry name" value="PRTYPHPHTASE"/>
</dbReference>
<accession>A0AAV7KBS7</accession>
<dbReference type="EMBL" id="JAKMXF010000067">
    <property type="protein sequence ID" value="KAI6658957.1"/>
    <property type="molecule type" value="Genomic_DNA"/>
</dbReference>
<sequence length="248" mass="28662">MNQFAATYKQYIESGIGKNSLLFVEFENLNEQSKKIEELEFEEALKMENTKNIIPFDSNRVVLNSIHFDCNYINASWLESHQFIATINPTKETHLDFLQMKYQTEASMVIMLTTRKEKAKILNGISNREISLKNTLAGKEHSFTQCISPIWNEDGTVLDSNTNIVSRIVKQKRDFPNKPFIIHCEDGITKTGILMTVVNTVEELNFRNSINIFNVVKNLLRQRMKIVPTLACYTTCYSLMNEYCSIHL</sequence>
<comment type="caution">
    <text evidence="3">The sequence shown here is derived from an EMBL/GenBank/DDBJ whole genome shotgun (WGS) entry which is preliminary data.</text>
</comment>
<dbReference type="Gene3D" id="3.90.190.10">
    <property type="entry name" value="Protein tyrosine phosphatase superfamily"/>
    <property type="match status" value="2"/>
</dbReference>
<dbReference type="InterPro" id="IPR050348">
    <property type="entry name" value="Protein-Tyr_Phosphatase"/>
</dbReference>
<dbReference type="InterPro" id="IPR029021">
    <property type="entry name" value="Prot-tyrosine_phosphatase-like"/>
</dbReference>
<evidence type="ECO:0000259" key="2">
    <source>
        <dbReference type="PROSITE" id="PS50056"/>
    </source>
</evidence>
<dbReference type="CDD" id="cd00047">
    <property type="entry name" value="PTPc"/>
    <property type="match status" value="1"/>
</dbReference>
<dbReference type="PROSITE" id="PS50055">
    <property type="entry name" value="TYR_PHOSPHATASE_PTP"/>
    <property type="match status" value="1"/>
</dbReference>
<proteinExistence type="predicted"/>
<dbReference type="Proteomes" id="UP001165289">
    <property type="component" value="Unassembled WGS sequence"/>
</dbReference>
<dbReference type="Pfam" id="PF00102">
    <property type="entry name" value="Y_phosphatase"/>
    <property type="match status" value="2"/>
</dbReference>
<gene>
    <name evidence="3" type="ORF">LOD99_10859</name>
</gene>
<dbReference type="SMART" id="SM00194">
    <property type="entry name" value="PTPc"/>
    <property type="match status" value="1"/>
</dbReference>
<organism evidence="3 4">
    <name type="scientific">Oopsacas minuta</name>
    <dbReference type="NCBI Taxonomy" id="111878"/>
    <lineage>
        <taxon>Eukaryota</taxon>
        <taxon>Metazoa</taxon>
        <taxon>Porifera</taxon>
        <taxon>Hexactinellida</taxon>
        <taxon>Hexasterophora</taxon>
        <taxon>Lyssacinosida</taxon>
        <taxon>Leucopsacidae</taxon>
        <taxon>Oopsacas</taxon>
    </lineage>
</organism>
<evidence type="ECO:0000313" key="4">
    <source>
        <dbReference type="Proteomes" id="UP001165289"/>
    </source>
</evidence>
<dbReference type="GO" id="GO:0004725">
    <property type="term" value="F:protein tyrosine phosphatase activity"/>
    <property type="evidence" value="ECO:0007669"/>
    <property type="project" value="InterPro"/>
</dbReference>